<dbReference type="RefSeq" id="WP_198362181.1">
    <property type="nucleotide sequence ID" value="NZ_CP015101.1"/>
</dbReference>
<organism evidence="1 2">
    <name type="scientific">Thermococcus barossii</name>
    <dbReference type="NCBI Taxonomy" id="54077"/>
    <lineage>
        <taxon>Archaea</taxon>
        <taxon>Methanobacteriati</taxon>
        <taxon>Methanobacteriota</taxon>
        <taxon>Thermococci</taxon>
        <taxon>Thermococcales</taxon>
        <taxon>Thermococcaceae</taxon>
        <taxon>Thermococcus</taxon>
    </lineage>
</organism>
<dbReference type="GeneID" id="60596037"/>
<accession>A0A2Z2MPS5</accession>
<evidence type="ECO:0000313" key="1">
    <source>
        <dbReference type="EMBL" id="ASJ03878.1"/>
    </source>
</evidence>
<evidence type="ECO:0008006" key="3">
    <source>
        <dbReference type="Google" id="ProtNLM"/>
    </source>
</evidence>
<evidence type="ECO:0000313" key="2">
    <source>
        <dbReference type="Proteomes" id="UP000250272"/>
    </source>
</evidence>
<name>A0A2Z2MPS5_9EURY</name>
<dbReference type="AlphaFoldDB" id="A0A2Z2MPS5"/>
<dbReference type="KEGG" id="tbs:A3L01_00260"/>
<protein>
    <recommendedName>
        <fullName evidence="3">DUF11 domain-containing protein</fullName>
    </recommendedName>
</protein>
<keyword evidence="2" id="KW-1185">Reference proteome</keyword>
<proteinExistence type="predicted"/>
<sequence length="462" mass="50408">MRALFSIIVTLALASLILVGSSGTFVSFEASREVKVQVVPHENEYLGFDCEDGYAAVVEVSPHSETDFDALTVRNYLNELKDVWIRLDPDYSSLPGNVDMFIETEDGTERMIASEEEYTFSGHVSVSDVVPGEYVIPITMYARWDGGDAVIETCSIKLIVRGGPTIEKELISGDLEVPTHTYEQWTFRITVTSPDVARSLTIKDVIPGEFDIDSIVPSAGTYSIVQTGAAHHITWEVEVPADGSAYLDVTIHTKLNPAGKQEFTSCGEYPLNEGAEIVGYDIKSNGINVTAKCDNGNDCHFCMWRNVWGPAKIPPDTSADYHVVLGIVNGGDEKTLTIRQYVGEHFTVSGYSSTVGTVSVTPMPDGTTEVRWVVHLEHGETAVMHLWEHTDGIEAGRHHSSKALVISRALVDNCGYYGCDVYVKIGGCGCCSCRTSDVDLQALGDNDNRSFESDTGMEACEG</sequence>
<dbReference type="OrthoDB" id="86285at2157"/>
<reference evidence="1 2" key="1">
    <citation type="submission" date="2016-04" db="EMBL/GenBank/DDBJ databases">
        <title>Complete genome sequence of Thermococcus barossii type strain SHCK-94.</title>
        <authorList>
            <person name="Oger P.M."/>
        </authorList>
    </citation>
    <scope>NUCLEOTIDE SEQUENCE [LARGE SCALE GENOMIC DNA]</scope>
    <source>
        <strain evidence="1 2">SHCK-94</strain>
    </source>
</reference>
<dbReference type="EMBL" id="CP015101">
    <property type="protein sequence ID" value="ASJ03878.1"/>
    <property type="molecule type" value="Genomic_DNA"/>
</dbReference>
<dbReference type="Proteomes" id="UP000250272">
    <property type="component" value="Chromosome"/>
</dbReference>
<gene>
    <name evidence="1" type="ORF">A3L01_00260</name>
</gene>